<organism evidence="1 2">
    <name type="scientific">Actibacterium mucosum KCTC 23349</name>
    <dbReference type="NCBI Taxonomy" id="1454373"/>
    <lineage>
        <taxon>Bacteria</taxon>
        <taxon>Pseudomonadati</taxon>
        <taxon>Pseudomonadota</taxon>
        <taxon>Alphaproteobacteria</taxon>
        <taxon>Rhodobacterales</taxon>
        <taxon>Roseobacteraceae</taxon>
        <taxon>Actibacterium</taxon>
    </lineage>
</organism>
<name>A0A037ZJG0_9RHOB</name>
<gene>
    <name evidence="1" type="ORF">ACMU_08275</name>
</gene>
<proteinExistence type="predicted"/>
<dbReference type="AlphaFoldDB" id="A0A037ZJG0"/>
<dbReference type="STRING" id="1454373.ACMU_08275"/>
<comment type="caution">
    <text evidence="1">The sequence shown here is derived from an EMBL/GenBank/DDBJ whole genome shotgun (WGS) entry which is preliminary data.</text>
</comment>
<dbReference type="Proteomes" id="UP000026249">
    <property type="component" value="Unassembled WGS sequence"/>
</dbReference>
<dbReference type="EMBL" id="JFKE01000003">
    <property type="protein sequence ID" value="KAJ55764.1"/>
    <property type="molecule type" value="Genomic_DNA"/>
</dbReference>
<evidence type="ECO:0000313" key="2">
    <source>
        <dbReference type="Proteomes" id="UP000026249"/>
    </source>
</evidence>
<keyword evidence="2" id="KW-1185">Reference proteome</keyword>
<reference evidence="1 2" key="1">
    <citation type="submission" date="2014-03" db="EMBL/GenBank/DDBJ databases">
        <title>Draft Genome Sequence of Actibacterium mucosum KCTC 23349, a Marine Alphaproteobacterium with Complex Ionic Requirements Isolated from Mediterranean Seawater at Malvarrosa Beach, Valencia, Spain.</title>
        <authorList>
            <person name="Arahal D.R."/>
            <person name="Shao Z."/>
            <person name="Lai Q."/>
            <person name="Pujalte M.J."/>
        </authorList>
    </citation>
    <scope>NUCLEOTIDE SEQUENCE [LARGE SCALE GENOMIC DNA]</scope>
    <source>
        <strain evidence="1 2">KCTC 23349</strain>
    </source>
</reference>
<evidence type="ECO:0000313" key="1">
    <source>
        <dbReference type="EMBL" id="KAJ55764.1"/>
    </source>
</evidence>
<accession>A0A037ZJG0</accession>
<sequence>MEIIFPSLLGLSQRYEIEPLFSDPMTEINGRFGDLSRNAATDMLQIRGLSAAAIAANAQVRFVLQSSHLSRVPE</sequence>
<protein>
    <submittedName>
        <fullName evidence="1">Uncharacterized protein</fullName>
    </submittedName>
</protein>